<name>A0A9W8Q5S6_AKAMU</name>
<keyword evidence="2" id="KW-1185">Reference proteome</keyword>
<dbReference type="PANTHER" id="PTHR46082">
    <property type="entry name" value="ATP/GTP-BINDING PROTEIN-RELATED"/>
    <property type="match status" value="1"/>
</dbReference>
<dbReference type="InterPro" id="IPR011990">
    <property type="entry name" value="TPR-like_helical_dom_sf"/>
</dbReference>
<organism evidence="1 2">
    <name type="scientific">Akanthomyces muscarius</name>
    <name type="common">Entomopathogenic fungus</name>
    <name type="synonym">Lecanicillium muscarium</name>
    <dbReference type="NCBI Taxonomy" id="2231603"/>
    <lineage>
        <taxon>Eukaryota</taxon>
        <taxon>Fungi</taxon>
        <taxon>Dikarya</taxon>
        <taxon>Ascomycota</taxon>
        <taxon>Pezizomycotina</taxon>
        <taxon>Sordariomycetes</taxon>
        <taxon>Hypocreomycetidae</taxon>
        <taxon>Hypocreales</taxon>
        <taxon>Cordycipitaceae</taxon>
        <taxon>Akanthomyces</taxon>
    </lineage>
</organism>
<proteinExistence type="predicted"/>
<dbReference type="AlphaFoldDB" id="A0A9W8Q5S6"/>
<dbReference type="Gene3D" id="1.25.40.10">
    <property type="entry name" value="Tetratricopeptide repeat domain"/>
    <property type="match status" value="1"/>
</dbReference>
<evidence type="ECO:0000313" key="2">
    <source>
        <dbReference type="Proteomes" id="UP001144673"/>
    </source>
</evidence>
<dbReference type="Pfam" id="PF13424">
    <property type="entry name" value="TPR_12"/>
    <property type="match status" value="1"/>
</dbReference>
<dbReference type="KEGG" id="amus:LMH87_004703"/>
<evidence type="ECO:0000313" key="1">
    <source>
        <dbReference type="EMBL" id="KAJ4145871.1"/>
    </source>
</evidence>
<dbReference type="EMBL" id="JAJHUN010000011">
    <property type="protein sequence ID" value="KAJ4145871.1"/>
    <property type="molecule type" value="Genomic_DNA"/>
</dbReference>
<dbReference type="InterPro" id="IPR053137">
    <property type="entry name" value="NLR-like"/>
</dbReference>
<dbReference type="GeneID" id="80891862"/>
<dbReference type="SUPFAM" id="SSF52540">
    <property type="entry name" value="P-loop containing nucleoside triphosphate hydrolases"/>
    <property type="match status" value="1"/>
</dbReference>
<comment type="caution">
    <text evidence="1">The sequence shown here is derived from an EMBL/GenBank/DDBJ whole genome shotgun (WGS) entry which is preliminary data.</text>
</comment>
<dbReference type="Proteomes" id="UP001144673">
    <property type="component" value="Chromosome 2"/>
</dbReference>
<protein>
    <submittedName>
        <fullName evidence="1">Uncharacterized protein</fullName>
    </submittedName>
</protein>
<dbReference type="RefSeq" id="XP_056049541.1">
    <property type="nucleotide sequence ID" value="XM_056195964.1"/>
</dbReference>
<accession>A0A9W8Q5S6</accession>
<gene>
    <name evidence="1" type="ORF">LMH87_004703</name>
</gene>
<sequence>MWIPRTGSQNSQPGLLEYVPQSKQGCVVFTTRSRKIALRLSPDGLRERVPQMDDKTALQLLSGRLNREVPERHEEGHALIKKLCHLPLAIVQAAAYIDANQSSCAEYLDLLDEKEEDVVKLLSENFGDEGGYHTFKDPVASTWLISFKQMQQSDPVAFEYLSIMSCFDSKDIPQSLLPPNKSRKEEVDAMGTLSAYSFVSRQLTTTFLDTHGLVHLAMRNWLKEEEKTFTLWMHKAVTRLDAVFPALDHAAVDLESRNVWRPYLPHARHLLRFCLSGEAGERGTSVVWKFGLCAYIDGSYSEAESCFSYVMETRKRALGAEHPSTLDSMHCLASTYRQQQGRWEEAERLEVQVLETRKRAPGAEHRSTLACMAFPALTHKNQEQWEEADVAERLEA</sequence>
<dbReference type="SUPFAM" id="SSF48452">
    <property type="entry name" value="TPR-like"/>
    <property type="match status" value="1"/>
</dbReference>
<reference evidence="1" key="1">
    <citation type="journal article" date="2023" name="Access Microbiol">
        <title>De-novo genome assembly for Akanthomyces muscarius, a biocontrol agent of insect agricultural pests.</title>
        <authorList>
            <person name="Erdos Z."/>
            <person name="Studholme D.J."/>
            <person name="Raymond B."/>
            <person name="Sharma M."/>
        </authorList>
    </citation>
    <scope>NUCLEOTIDE SEQUENCE</scope>
    <source>
        <strain evidence="1">Ve6</strain>
    </source>
</reference>
<dbReference type="PANTHER" id="PTHR46082:SF6">
    <property type="entry name" value="AAA+ ATPASE DOMAIN-CONTAINING PROTEIN-RELATED"/>
    <property type="match status" value="1"/>
</dbReference>
<dbReference type="InterPro" id="IPR027417">
    <property type="entry name" value="P-loop_NTPase"/>
</dbReference>